<reference evidence="4" key="1">
    <citation type="journal article" date="2019" name="Int. J. Syst. Evol. Microbiol.">
        <title>The Global Catalogue of Microorganisms (GCM) 10K type strain sequencing project: providing services to taxonomists for standard genome sequencing and annotation.</title>
        <authorList>
            <consortium name="The Broad Institute Genomics Platform"/>
            <consortium name="The Broad Institute Genome Sequencing Center for Infectious Disease"/>
            <person name="Wu L."/>
            <person name="Ma J."/>
        </authorList>
    </citation>
    <scope>NUCLEOTIDE SEQUENCE [LARGE SCALE GENOMIC DNA]</scope>
    <source>
        <strain evidence="4">CCUG 49018</strain>
    </source>
</reference>
<feature type="transmembrane region" description="Helical" evidence="2">
    <location>
        <begin position="484"/>
        <end position="504"/>
    </location>
</feature>
<dbReference type="Pfam" id="PF14333">
    <property type="entry name" value="DUF4389"/>
    <property type="match status" value="2"/>
</dbReference>
<feature type="transmembrane region" description="Helical" evidence="2">
    <location>
        <begin position="156"/>
        <end position="180"/>
    </location>
</feature>
<feature type="transmembrane region" description="Helical" evidence="2">
    <location>
        <begin position="124"/>
        <end position="144"/>
    </location>
</feature>
<dbReference type="RefSeq" id="WP_346094207.1">
    <property type="nucleotide sequence ID" value="NZ_BAABKS010000090.1"/>
</dbReference>
<comment type="caution">
    <text evidence="3">The sequence shown here is derived from an EMBL/GenBank/DDBJ whole genome shotgun (WGS) entry which is preliminary data.</text>
</comment>
<feature type="region of interest" description="Disordered" evidence="1">
    <location>
        <begin position="213"/>
        <end position="255"/>
    </location>
</feature>
<protein>
    <submittedName>
        <fullName evidence="3">DUF4389 domain-containing protein</fullName>
    </submittedName>
</protein>
<feature type="transmembrane region" description="Helical" evidence="2">
    <location>
        <begin position="292"/>
        <end position="317"/>
    </location>
</feature>
<evidence type="ECO:0000256" key="1">
    <source>
        <dbReference type="SAM" id="MobiDB-lite"/>
    </source>
</evidence>
<evidence type="ECO:0000313" key="3">
    <source>
        <dbReference type="EMBL" id="MFD1235339.1"/>
    </source>
</evidence>
<accession>A0ABW3VMJ9</accession>
<name>A0ABW3VMJ9_9PSEU</name>
<gene>
    <name evidence="3" type="ORF">ACFQ34_18780</name>
</gene>
<dbReference type="EMBL" id="JBHTMB010000157">
    <property type="protein sequence ID" value="MFD1235339.1"/>
    <property type="molecule type" value="Genomic_DNA"/>
</dbReference>
<keyword evidence="2" id="KW-1133">Transmembrane helix</keyword>
<keyword evidence="2" id="KW-0812">Transmembrane</keyword>
<feature type="transmembrane region" description="Helical" evidence="2">
    <location>
        <begin position="27"/>
        <end position="57"/>
    </location>
</feature>
<dbReference type="InterPro" id="IPR025498">
    <property type="entry name" value="DUF4389"/>
</dbReference>
<proteinExistence type="predicted"/>
<dbReference type="Proteomes" id="UP001597182">
    <property type="component" value="Unassembled WGS sequence"/>
</dbReference>
<keyword evidence="4" id="KW-1185">Reference proteome</keyword>
<organism evidence="3 4">
    <name type="scientific">Pseudonocardia benzenivorans</name>
    <dbReference type="NCBI Taxonomy" id="228005"/>
    <lineage>
        <taxon>Bacteria</taxon>
        <taxon>Bacillati</taxon>
        <taxon>Actinomycetota</taxon>
        <taxon>Actinomycetes</taxon>
        <taxon>Pseudonocardiales</taxon>
        <taxon>Pseudonocardiaceae</taxon>
        <taxon>Pseudonocardia</taxon>
    </lineage>
</organism>
<sequence>MSNSHQPVHISGRLDPGLSRWTWLVKWFLLIPHLIVLAVLWIALVVLSIVALVAVVVSGRYPSALFGFNAGVLRWSWRVAFYGYALGGTDRYPPFTLSDVPDYPARLDIERPERLSRPKALVKWWLLAIPHYLVVVLLVGAGRWEAPGTNVTTGVFGLGLIGVLVLIALVALLFTGRYPAGIFDAVMGMNRWVLRVAAYALLMTDVYPPFRLDQGGDDPPAVDDDRTGRRAAAGAERRSGGPLTPAASSAPGGATIVMDPPVDVVEVPDDVPPGARRPVSTTPAPPPSTARALLLVLGSVVTALGVLLGGLGTAGLVTDRVARDGGGFLATGVGTATTAGVALRTDPLQIDADRPDTPARVFGEVALRATSNRGGDVFVGIGPTADVSRYLAGAAQGVWRTGAFDGRGFAAGVDQVAGSASVAPPGEQPFWVARASGPGTTTMSWAPVPGDWTAVVMNADGTAPVSAGVQLAARVPVLGLASMAAFWTGVGLLLVGIAVIVGAATTGRRRTVEVAR</sequence>
<keyword evidence="2" id="KW-0472">Membrane</keyword>
<evidence type="ECO:0000313" key="4">
    <source>
        <dbReference type="Proteomes" id="UP001597182"/>
    </source>
</evidence>
<evidence type="ECO:0000256" key="2">
    <source>
        <dbReference type="SAM" id="Phobius"/>
    </source>
</evidence>